<reference evidence="3" key="1">
    <citation type="submission" date="2016-04" db="EMBL/GenBank/DDBJ databases">
        <authorList>
            <person name="Evans L.H."/>
            <person name="Alamgir A."/>
            <person name="Owens N."/>
            <person name="Weber N.D."/>
            <person name="Virtaneva K."/>
            <person name="Barbian K."/>
            <person name="Babar A."/>
            <person name="Rosenke K."/>
        </authorList>
    </citation>
    <scope>NUCLEOTIDE SEQUENCE</scope>
    <source>
        <strain evidence="2">86-2</strain>
        <strain evidence="3">92-3</strain>
    </source>
</reference>
<sequence>MSKTSENFRQIILMGYAIASLMIVEVLKPNGTRTLTFTLAKIWVRDVYSQQFIQTCRNRNGMEKDAQRKTPGPLSPHTKH</sequence>
<dbReference type="EMBL" id="FLUB01000018">
    <property type="protein sequence ID" value="SBV65489.1"/>
    <property type="molecule type" value="Genomic_DNA"/>
</dbReference>
<organism evidence="3">
    <name type="scientific">uncultured Citrobacter sp</name>
    <dbReference type="NCBI Taxonomy" id="200446"/>
    <lineage>
        <taxon>Bacteria</taxon>
        <taxon>Pseudomonadati</taxon>
        <taxon>Pseudomonadota</taxon>
        <taxon>Gammaproteobacteria</taxon>
        <taxon>Enterobacterales</taxon>
        <taxon>Enterobacteriaceae</taxon>
        <taxon>Citrobacter</taxon>
        <taxon>environmental samples</taxon>
    </lineage>
</organism>
<proteinExistence type="predicted"/>
<evidence type="ECO:0000313" key="2">
    <source>
        <dbReference type="EMBL" id="SBV62203.1"/>
    </source>
</evidence>
<name>A0A212IFV3_9ENTR</name>
<evidence type="ECO:0000313" key="3">
    <source>
        <dbReference type="EMBL" id="SBV65489.1"/>
    </source>
</evidence>
<dbReference type="EMBL" id="FLUA01000017">
    <property type="protein sequence ID" value="SBV62203.1"/>
    <property type="molecule type" value="Genomic_DNA"/>
</dbReference>
<accession>A0A212IFV3</accession>
<gene>
    <name evidence="2" type="ORF">KL86CIT2_200188</name>
    <name evidence="3" type="ORF">KM92CIT3_60407</name>
</gene>
<dbReference type="AlphaFoldDB" id="A0A212IFV3"/>
<evidence type="ECO:0000256" key="1">
    <source>
        <dbReference type="SAM" id="MobiDB-lite"/>
    </source>
</evidence>
<protein>
    <submittedName>
        <fullName evidence="3">Uncharacterized protein</fullName>
    </submittedName>
</protein>
<feature type="region of interest" description="Disordered" evidence="1">
    <location>
        <begin position="58"/>
        <end position="80"/>
    </location>
</feature>